<dbReference type="AlphaFoldDB" id="A0A3N2PZF3"/>
<accession>A0A3N2PZF3</accession>
<reference evidence="1 2" key="1">
    <citation type="journal article" date="2018" name="Mol. Ecol.">
        <title>The obligate alkalophilic soda-lake fungus Sodiomyces alkalinus has shifted to a protein diet.</title>
        <authorList>
            <person name="Grum-Grzhimaylo A.A."/>
            <person name="Falkoski D.L."/>
            <person name="van den Heuvel J."/>
            <person name="Valero-Jimenez C.A."/>
            <person name="Min B."/>
            <person name="Choi I.G."/>
            <person name="Lipzen A."/>
            <person name="Daum C.G."/>
            <person name="Aanen D.K."/>
            <person name="Tsang A."/>
            <person name="Henrissat B."/>
            <person name="Bilanenko E.N."/>
            <person name="de Vries R.P."/>
            <person name="van Kan J.A.L."/>
            <person name="Grigoriev I.V."/>
            <person name="Debets A.J.M."/>
        </authorList>
    </citation>
    <scope>NUCLEOTIDE SEQUENCE [LARGE SCALE GENOMIC DNA]</scope>
    <source>
        <strain evidence="1 2">F11</strain>
    </source>
</reference>
<organism evidence="1 2">
    <name type="scientific">Sodiomyces alkalinus (strain CBS 110278 / VKM F-3762 / F11)</name>
    <name type="common">Alkaliphilic filamentous fungus</name>
    <dbReference type="NCBI Taxonomy" id="1314773"/>
    <lineage>
        <taxon>Eukaryota</taxon>
        <taxon>Fungi</taxon>
        <taxon>Dikarya</taxon>
        <taxon>Ascomycota</taxon>
        <taxon>Pezizomycotina</taxon>
        <taxon>Sordariomycetes</taxon>
        <taxon>Hypocreomycetidae</taxon>
        <taxon>Glomerellales</taxon>
        <taxon>Plectosphaerellaceae</taxon>
        <taxon>Sodiomyces</taxon>
    </lineage>
</organism>
<protein>
    <submittedName>
        <fullName evidence="1">Uncharacterized protein</fullName>
    </submittedName>
</protein>
<proteinExistence type="predicted"/>
<dbReference type="Proteomes" id="UP000272025">
    <property type="component" value="Unassembled WGS sequence"/>
</dbReference>
<evidence type="ECO:0000313" key="1">
    <source>
        <dbReference type="EMBL" id="ROT39901.1"/>
    </source>
</evidence>
<dbReference type="EMBL" id="ML119053">
    <property type="protein sequence ID" value="ROT39901.1"/>
    <property type="molecule type" value="Genomic_DNA"/>
</dbReference>
<dbReference type="RefSeq" id="XP_028467707.1">
    <property type="nucleotide sequence ID" value="XM_028614933.1"/>
</dbReference>
<sequence length="188" mass="21265">MIIPLTHTGTGLLHLRDIYSVPPYDQSHCAVKGAVAGTSPASASYSFDLAFAAVFTRVRSRTGGRACSISYEGEPHLRSNPRRQFMITGRHPKGNPQKPRLRVQEVAVFRPPPLRPFVHPGFGACGKDPFLISRLFEFFRVPCIGSLHIKPRQRQSRRKGSIVVFRTSFRLLMVLYLRLTAKTQRQMY</sequence>
<name>A0A3N2PZF3_SODAK</name>
<keyword evidence="2" id="KW-1185">Reference proteome</keyword>
<dbReference type="GeneID" id="39583410"/>
<evidence type="ECO:0000313" key="2">
    <source>
        <dbReference type="Proteomes" id="UP000272025"/>
    </source>
</evidence>
<gene>
    <name evidence="1" type="ORF">SODALDRAFT_377807</name>
</gene>